<dbReference type="PANTHER" id="PTHR30250:SF27">
    <property type="entry name" value="POLYSACCHARIDE BIOSYNTHESIS PROTEIN"/>
    <property type="match status" value="1"/>
</dbReference>
<dbReference type="EMBL" id="WLCI01000016">
    <property type="protein sequence ID" value="MTB96573.1"/>
    <property type="molecule type" value="Genomic_DNA"/>
</dbReference>
<protein>
    <submittedName>
        <fullName evidence="6">Oligosaccharide flippase family protein</fullName>
    </submittedName>
</protein>
<keyword evidence="4" id="KW-1133">Transmembrane helix</keyword>
<keyword evidence="3" id="KW-0812">Transmembrane</keyword>
<dbReference type="AlphaFoldDB" id="A0A6I3JEW5"/>
<dbReference type="Pfam" id="PF01943">
    <property type="entry name" value="Polysacc_synt"/>
    <property type="match status" value="1"/>
</dbReference>
<organism evidence="6 7">
    <name type="scientific">Nocardioides marmotae</name>
    <dbReference type="NCBI Taxonomy" id="2663857"/>
    <lineage>
        <taxon>Bacteria</taxon>
        <taxon>Bacillati</taxon>
        <taxon>Actinomycetota</taxon>
        <taxon>Actinomycetes</taxon>
        <taxon>Propionibacteriales</taxon>
        <taxon>Nocardioidaceae</taxon>
        <taxon>Nocardioides</taxon>
    </lineage>
</organism>
<comment type="subcellular location">
    <subcellularLocation>
        <location evidence="1">Cell membrane</location>
        <topology evidence="1">Multi-pass membrane protein</topology>
    </subcellularLocation>
</comment>
<evidence type="ECO:0000256" key="2">
    <source>
        <dbReference type="ARBA" id="ARBA00022475"/>
    </source>
</evidence>
<keyword evidence="5" id="KW-0472">Membrane</keyword>
<comment type="caution">
    <text evidence="6">The sequence shown here is derived from an EMBL/GenBank/DDBJ whole genome shotgun (WGS) entry which is preliminary data.</text>
</comment>
<gene>
    <name evidence="6" type="ORF">GGQ22_15970</name>
</gene>
<proteinExistence type="predicted"/>
<evidence type="ECO:0000256" key="1">
    <source>
        <dbReference type="ARBA" id="ARBA00004651"/>
    </source>
</evidence>
<dbReference type="GO" id="GO:0005886">
    <property type="term" value="C:plasma membrane"/>
    <property type="evidence" value="ECO:0007669"/>
    <property type="project" value="UniProtKB-SubCell"/>
</dbReference>
<evidence type="ECO:0000256" key="4">
    <source>
        <dbReference type="ARBA" id="ARBA00022989"/>
    </source>
</evidence>
<keyword evidence="2" id="KW-1003">Cell membrane</keyword>
<evidence type="ECO:0000256" key="5">
    <source>
        <dbReference type="ARBA" id="ARBA00023136"/>
    </source>
</evidence>
<evidence type="ECO:0000313" key="7">
    <source>
        <dbReference type="Proteomes" id="UP000433406"/>
    </source>
</evidence>
<dbReference type="RefSeq" id="WP_154616431.1">
    <property type="nucleotide sequence ID" value="NZ_CP053660.1"/>
</dbReference>
<evidence type="ECO:0000256" key="3">
    <source>
        <dbReference type="ARBA" id="ARBA00022692"/>
    </source>
</evidence>
<keyword evidence="7" id="KW-1185">Reference proteome</keyword>
<reference evidence="6 7" key="1">
    <citation type="submission" date="2019-10" db="EMBL/GenBank/DDBJ databases">
        <title>Nocardioides novel species isolated from the excrement of Marmot.</title>
        <authorList>
            <person name="Zhang G."/>
        </authorList>
    </citation>
    <scope>NUCLEOTIDE SEQUENCE [LARGE SCALE GENOMIC DNA]</scope>
    <source>
        <strain evidence="7">zg-579</strain>
    </source>
</reference>
<dbReference type="InterPro" id="IPR002797">
    <property type="entry name" value="Polysacc_synth"/>
</dbReference>
<name>A0A6I3JEW5_9ACTN</name>
<evidence type="ECO:0000313" key="6">
    <source>
        <dbReference type="EMBL" id="MTB96573.1"/>
    </source>
</evidence>
<sequence length="562" mass="56242">MTGAPGAADQADQADQAGSGGATAAHLGQVARGGAVGLAGSAFAAACGLASTVLVARGLAAGEAGIFFAATALFTTLAVVSALGTDSGLARFLLRLEAEGRTDDVRRAVRTAGLPVVVVALAVTAALLLLAEPLSSVLGLGEDGTRVIRAVAPALPCCVLADLMLAATRAVGQMHQTALVDRVLRAGVQVVAVAAAVAAEGGPAVLGLAWSAAYLLSLLLAAAALRSCLRSRPAGPAGARAETSAGAASLAAEFWSFTWPRGVAGLAQVVVQKADIILVAALLTPGHAALYTAATRFVAVGQLANQAVHQVLQARFTVLLIGEDGAALRRTFAITTGWAVLLVWPLYLVVGTGAPTYLSVFGADYVTTGALATVAVMAATMLLAVGSGPVDTLLLMAGRSGLSMVNGLLALAVDVVACLVLVPRMGIVGAAVAWALALAVRSGLGIWQVRRAVDLGRLRSAWGVPALAAGVAVACFGVPGLLVALLLGSSPLGVLLTAALGAVAYVAALAALGERLALDIAVAALRRTRTATTHPTRPHDPAATRPHQPPSKESDDPCLLET</sequence>
<dbReference type="PANTHER" id="PTHR30250">
    <property type="entry name" value="PST FAMILY PREDICTED COLANIC ACID TRANSPORTER"/>
    <property type="match status" value="1"/>
</dbReference>
<dbReference type="InterPro" id="IPR050833">
    <property type="entry name" value="Poly_Biosynth_Transport"/>
</dbReference>
<dbReference type="Proteomes" id="UP000433406">
    <property type="component" value="Unassembled WGS sequence"/>
</dbReference>
<accession>A0A6I3JEW5</accession>